<organism evidence="2 3">
    <name type="scientific">Limulus polyphemus</name>
    <name type="common">Atlantic horseshoe crab</name>
    <dbReference type="NCBI Taxonomy" id="6850"/>
    <lineage>
        <taxon>Eukaryota</taxon>
        <taxon>Metazoa</taxon>
        <taxon>Ecdysozoa</taxon>
        <taxon>Arthropoda</taxon>
        <taxon>Chelicerata</taxon>
        <taxon>Merostomata</taxon>
        <taxon>Xiphosura</taxon>
        <taxon>Limulidae</taxon>
        <taxon>Limulus</taxon>
    </lineage>
</organism>
<feature type="compositionally biased region" description="Polar residues" evidence="1">
    <location>
        <begin position="128"/>
        <end position="146"/>
    </location>
</feature>
<dbReference type="GeneID" id="111085370"/>
<reference evidence="3" key="1">
    <citation type="submission" date="2025-08" db="UniProtKB">
        <authorList>
            <consortium name="RefSeq"/>
        </authorList>
    </citation>
    <scope>IDENTIFICATION</scope>
    <source>
        <tissue evidence="3">Muscle</tissue>
    </source>
</reference>
<dbReference type="Proteomes" id="UP000694941">
    <property type="component" value="Unplaced"/>
</dbReference>
<feature type="region of interest" description="Disordered" evidence="1">
    <location>
        <begin position="75"/>
        <end position="146"/>
    </location>
</feature>
<protein>
    <submittedName>
        <fullName evidence="3">Uncharacterized protein LOC111085370 isoform X1</fullName>
    </submittedName>
</protein>
<accession>A0ABM1S6T8</accession>
<feature type="compositionally biased region" description="Polar residues" evidence="1">
    <location>
        <begin position="92"/>
        <end position="101"/>
    </location>
</feature>
<feature type="compositionally biased region" description="Low complexity" evidence="1">
    <location>
        <begin position="111"/>
        <end position="121"/>
    </location>
</feature>
<dbReference type="RefSeq" id="XP_022239343.1">
    <property type="nucleotide sequence ID" value="XM_022383635.1"/>
</dbReference>
<proteinExistence type="predicted"/>
<evidence type="ECO:0000313" key="2">
    <source>
        <dbReference type="Proteomes" id="UP000694941"/>
    </source>
</evidence>
<gene>
    <name evidence="3" type="primary">LOC111085370</name>
</gene>
<name>A0ABM1S6T8_LIMPO</name>
<keyword evidence="2" id="KW-1185">Reference proteome</keyword>
<evidence type="ECO:0000313" key="3">
    <source>
        <dbReference type="RefSeq" id="XP_022239343.1"/>
    </source>
</evidence>
<sequence length="276" mass="30095">MTSHDAPSCRVMLGLQLDNPEPNRRFMPRVPPFGRPLHPFGAMMYPEFQHRPPPPSYQASMQEYRLRLLLLDRQHGAAPSSSTVSPPPTYRSHPSTLQRQPLNLVERENSRPPSYRSRTSTGGPLRASSDTLESRQNGSGAIQANTSHSRNLSLSLSFLSHESLFVDSSHSPRPTDLSVSTQVAQTVTTPSGQSRNSANCNSLVTQMGSQISINQTGCDSTEQNIRKTMDVNRVTIVQTTDSSQVVTQDAVIVSVNGSPVAPSSVNQGDVQILAHV</sequence>
<evidence type="ECO:0000256" key="1">
    <source>
        <dbReference type="SAM" id="MobiDB-lite"/>
    </source>
</evidence>